<sequence>MKSIYNSVKRFPITIGVCVLLVIMLIITNENQSNLSRETLKTIQRIDMIIALGIPLSLCFKLIFEKKNIINKLNKVFIYIVGIGALALYYFYLLKDFSTISIIRYIGLNVFLYLGFLYIPWVGNKEHYENYIIKVLGSFFIVAIYSIVLYLGFSAIIFTLNRLFSINIEGKIYYYMSLFVFVVFMPSMFLAKIPYNNYDFSKTEYPKALKILLLYIIIPLVTIYTAILYAYFIKILVTRNWPEGLVSHLVLWYSTIAVGIIFFIYPLVNKNKLAKIFTFWFPKIIIPLMIMMFISIGIRIREYGITENRYFVFVLGLWVLGIMIYFSTAKKLKNIIIPISLSIIALNSVFGPLSSFSISKYSQNKRFEKILIRNNMLIDEKIVRSKTKISEKNRTETSMILSYFKDKHSLNDVKYLPENFKIDDMEKIFGFSYTHAIYGKREYFHFTTNGSKKPIEINGYDYLINMNSLTNDTVKFGDSKEISYDMDGKLLKICDSGSIIYEKNIEEYAEAVFNKYKNSSDSSEINIENMTFEDENEKVKIKFIFDYISLESDDNKTIENINDINFHVIFKIK</sequence>
<keyword evidence="1" id="KW-0472">Membrane</keyword>
<feature type="transmembrane region" description="Helical" evidence="1">
    <location>
        <begin position="172"/>
        <end position="191"/>
    </location>
</feature>
<dbReference type="RefSeq" id="WP_257490415.1">
    <property type="nucleotide sequence ID" value="NZ_JANJZL010000004.1"/>
</dbReference>
<gene>
    <name evidence="2" type="ORF">NSA23_08585</name>
</gene>
<accession>A0A9X2S549</accession>
<feature type="transmembrane region" description="Helical" evidence="1">
    <location>
        <begin position="48"/>
        <end position="64"/>
    </location>
</feature>
<evidence type="ECO:0000256" key="1">
    <source>
        <dbReference type="SAM" id="Phobius"/>
    </source>
</evidence>
<feature type="transmembrane region" description="Helical" evidence="1">
    <location>
        <begin position="310"/>
        <end position="328"/>
    </location>
</feature>
<evidence type="ECO:0000313" key="3">
    <source>
        <dbReference type="Proteomes" id="UP001142078"/>
    </source>
</evidence>
<dbReference type="Proteomes" id="UP001142078">
    <property type="component" value="Unassembled WGS sequence"/>
</dbReference>
<protein>
    <submittedName>
        <fullName evidence="2">DUF4153 domain-containing protein</fullName>
    </submittedName>
</protein>
<proteinExistence type="predicted"/>
<feature type="transmembrane region" description="Helical" evidence="1">
    <location>
        <begin position="131"/>
        <end position="160"/>
    </location>
</feature>
<dbReference type="AlphaFoldDB" id="A0A9X2S549"/>
<feature type="transmembrane region" description="Helical" evidence="1">
    <location>
        <begin position="12"/>
        <end position="28"/>
    </location>
</feature>
<evidence type="ECO:0000313" key="2">
    <source>
        <dbReference type="EMBL" id="MCR2044173.1"/>
    </source>
</evidence>
<reference evidence="2" key="1">
    <citation type="submission" date="2022-07" db="EMBL/GenBank/DDBJ databases">
        <title>Enhanced cultured diversity of the mouse gut microbiota enables custom-made synthetic communities.</title>
        <authorList>
            <person name="Afrizal A."/>
        </authorList>
    </citation>
    <scope>NUCLEOTIDE SEQUENCE</scope>
    <source>
        <strain evidence="2">DSM 29482</strain>
    </source>
</reference>
<feature type="transmembrane region" description="Helical" evidence="1">
    <location>
        <begin position="212"/>
        <end position="233"/>
    </location>
</feature>
<feature type="transmembrane region" description="Helical" evidence="1">
    <location>
        <begin position="280"/>
        <end position="298"/>
    </location>
</feature>
<feature type="transmembrane region" description="Helical" evidence="1">
    <location>
        <begin position="76"/>
        <end position="94"/>
    </location>
</feature>
<keyword evidence="1" id="KW-0812">Transmembrane</keyword>
<dbReference type="EMBL" id="JANJZL010000004">
    <property type="protein sequence ID" value="MCR2044173.1"/>
    <property type="molecule type" value="Genomic_DNA"/>
</dbReference>
<feature type="transmembrane region" description="Helical" evidence="1">
    <location>
        <begin position="335"/>
        <end position="356"/>
    </location>
</feature>
<dbReference type="InterPro" id="IPR025291">
    <property type="entry name" value="DUF4153"/>
</dbReference>
<keyword evidence="1" id="KW-1133">Transmembrane helix</keyword>
<keyword evidence="3" id="KW-1185">Reference proteome</keyword>
<feature type="transmembrane region" description="Helical" evidence="1">
    <location>
        <begin position="100"/>
        <end position="119"/>
    </location>
</feature>
<feature type="transmembrane region" description="Helical" evidence="1">
    <location>
        <begin position="245"/>
        <end position="268"/>
    </location>
</feature>
<dbReference type="Pfam" id="PF13687">
    <property type="entry name" value="DUF4153"/>
    <property type="match status" value="1"/>
</dbReference>
<comment type="caution">
    <text evidence="2">The sequence shown here is derived from an EMBL/GenBank/DDBJ whole genome shotgun (WGS) entry which is preliminary data.</text>
</comment>
<name>A0A9X2S549_9FIRM</name>
<organism evidence="2 3">
    <name type="scientific">Anaerosalibacter massiliensis</name>
    <dbReference type="NCBI Taxonomy" id="1347392"/>
    <lineage>
        <taxon>Bacteria</taxon>
        <taxon>Bacillati</taxon>
        <taxon>Bacillota</taxon>
        <taxon>Tissierellia</taxon>
        <taxon>Tissierellales</taxon>
        <taxon>Sporanaerobacteraceae</taxon>
        <taxon>Anaerosalibacter</taxon>
    </lineage>
</organism>